<dbReference type="Gramene" id="OGLUM08G20930.1">
    <property type="protein sequence ID" value="OGLUM08G20930.1"/>
    <property type="gene ID" value="OGLUM08G20930"/>
</dbReference>
<dbReference type="Proteomes" id="UP000026961">
    <property type="component" value="Chromosome 8"/>
</dbReference>
<evidence type="ECO:0000313" key="2">
    <source>
        <dbReference type="EnsemblPlants" id="OGLUM08G20930.1"/>
    </source>
</evidence>
<keyword evidence="3" id="KW-1185">Reference proteome</keyword>
<dbReference type="AlphaFoldDB" id="A0A0E0AXC6"/>
<proteinExistence type="predicted"/>
<feature type="region of interest" description="Disordered" evidence="1">
    <location>
        <begin position="1"/>
        <end position="36"/>
    </location>
</feature>
<reference evidence="2" key="1">
    <citation type="submission" date="2015-04" db="UniProtKB">
        <authorList>
            <consortium name="EnsemblPlants"/>
        </authorList>
    </citation>
    <scope>IDENTIFICATION</scope>
</reference>
<organism evidence="2">
    <name type="scientific">Oryza glumipatula</name>
    <dbReference type="NCBI Taxonomy" id="40148"/>
    <lineage>
        <taxon>Eukaryota</taxon>
        <taxon>Viridiplantae</taxon>
        <taxon>Streptophyta</taxon>
        <taxon>Embryophyta</taxon>
        <taxon>Tracheophyta</taxon>
        <taxon>Spermatophyta</taxon>
        <taxon>Magnoliopsida</taxon>
        <taxon>Liliopsida</taxon>
        <taxon>Poales</taxon>
        <taxon>Poaceae</taxon>
        <taxon>BOP clade</taxon>
        <taxon>Oryzoideae</taxon>
        <taxon>Oryzeae</taxon>
        <taxon>Oryzinae</taxon>
        <taxon>Oryza</taxon>
    </lineage>
</organism>
<accession>A0A0E0AXC6</accession>
<name>A0A0E0AXC6_9ORYZ</name>
<reference evidence="2" key="2">
    <citation type="submission" date="2018-05" db="EMBL/GenBank/DDBJ databases">
        <title>OgluRS3 (Oryza glumaepatula Reference Sequence Version 3).</title>
        <authorList>
            <person name="Zhang J."/>
            <person name="Kudrna D."/>
            <person name="Lee S."/>
            <person name="Talag J."/>
            <person name="Welchert J."/>
            <person name="Wing R.A."/>
        </authorList>
    </citation>
    <scope>NUCLEOTIDE SEQUENCE [LARGE SCALE GENOMIC DNA]</scope>
</reference>
<evidence type="ECO:0000313" key="3">
    <source>
        <dbReference type="Proteomes" id="UP000026961"/>
    </source>
</evidence>
<evidence type="ECO:0000256" key="1">
    <source>
        <dbReference type="SAM" id="MobiDB-lite"/>
    </source>
</evidence>
<dbReference type="HOGENOM" id="CLU_1761623_0_0_1"/>
<dbReference type="EnsemblPlants" id="OGLUM08G20930.1">
    <property type="protein sequence ID" value="OGLUM08G20930.1"/>
    <property type="gene ID" value="OGLUM08G20930"/>
</dbReference>
<protein>
    <submittedName>
        <fullName evidence="2">Uncharacterized protein</fullName>
    </submittedName>
</protein>
<sequence length="148" mass="16384">MVGKNEVKKKRNSQCTDAGSDSGGRAVKIGTGSEGLSMSPPMEWGIWNEGVEKPPRRRRLDKRPYYLLRIVSTSTSVHTMKLTNATECVNLPGGFDCLCFDGTEGNPRKKGGCLPVKHYLLEFWVCTSGLWLVVPQLFCSSQLVLPSY</sequence>